<dbReference type="AlphaFoldDB" id="A0A8J1XH43"/>
<gene>
    <name evidence="11" type="ORF">OFUS_LOCUS9852</name>
</gene>
<evidence type="ECO:0000256" key="8">
    <source>
        <dbReference type="RuleBase" id="RU000405"/>
    </source>
</evidence>
<name>A0A8J1XH43_OWEFU</name>
<dbReference type="Gene3D" id="3.30.450.260">
    <property type="entry name" value="Haem NO binding associated domain"/>
    <property type="match status" value="1"/>
</dbReference>
<dbReference type="GO" id="GO:0019934">
    <property type="term" value="P:cGMP-mediated signaling"/>
    <property type="evidence" value="ECO:0007669"/>
    <property type="project" value="TreeGrafter"/>
</dbReference>
<dbReference type="GO" id="GO:0020037">
    <property type="term" value="F:heme binding"/>
    <property type="evidence" value="ECO:0007669"/>
    <property type="project" value="InterPro"/>
</dbReference>
<feature type="region of interest" description="Disordered" evidence="10">
    <location>
        <begin position="636"/>
        <end position="665"/>
    </location>
</feature>
<evidence type="ECO:0000256" key="3">
    <source>
        <dbReference type="ARBA" id="ARBA00022490"/>
    </source>
</evidence>
<protein>
    <recommendedName>
        <fullName evidence="2">guanylate cyclase</fullName>
        <ecNumber evidence="2">4.6.1.2</ecNumber>
    </recommendedName>
</protein>
<keyword evidence="4" id="KW-0547">Nucleotide-binding</keyword>
<dbReference type="InterPro" id="IPR018297">
    <property type="entry name" value="A/G_cyclase_CS"/>
</dbReference>
<evidence type="ECO:0000256" key="6">
    <source>
        <dbReference type="ARBA" id="ARBA00023239"/>
    </source>
</evidence>
<dbReference type="FunFam" id="3.30.450.260:FF:000002">
    <property type="entry name" value="guanylate cyclase soluble subunit alpha-2"/>
    <property type="match status" value="1"/>
</dbReference>
<dbReference type="InterPro" id="IPR024096">
    <property type="entry name" value="NO_sig/Golgi_transp_ligand-bd"/>
</dbReference>
<evidence type="ECO:0000256" key="2">
    <source>
        <dbReference type="ARBA" id="ARBA00012202"/>
    </source>
</evidence>
<dbReference type="PROSITE" id="PS00452">
    <property type="entry name" value="GUANYLATE_CYCLASE_1"/>
    <property type="match status" value="1"/>
</dbReference>
<dbReference type="InterPro" id="IPR001054">
    <property type="entry name" value="A/G_cyclase"/>
</dbReference>
<dbReference type="EMBL" id="CAIIXF020000005">
    <property type="protein sequence ID" value="CAH1783515.1"/>
    <property type="molecule type" value="Genomic_DNA"/>
</dbReference>
<keyword evidence="6 8" id="KW-0456">Lyase</keyword>
<dbReference type="InterPro" id="IPR029787">
    <property type="entry name" value="Nucleotide_cyclase"/>
</dbReference>
<evidence type="ECO:0000313" key="12">
    <source>
        <dbReference type="Proteomes" id="UP000749559"/>
    </source>
</evidence>
<dbReference type="PROSITE" id="PS50125">
    <property type="entry name" value="GUANYLATE_CYCLASE_2"/>
    <property type="match status" value="1"/>
</dbReference>
<dbReference type="GO" id="GO:0070482">
    <property type="term" value="P:response to oxygen levels"/>
    <property type="evidence" value="ECO:0007669"/>
    <property type="project" value="TreeGrafter"/>
</dbReference>
<keyword evidence="3" id="KW-0963">Cytoplasm</keyword>
<keyword evidence="7" id="KW-0141">cGMP biosynthesis</keyword>
<comment type="similarity">
    <text evidence="8">Belongs to the adenylyl cyclase class-4/guanylyl cyclase family.</text>
</comment>
<dbReference type="PANTHER" id="PTHR45655:SF13">
    <property type="entry name" value="SOLUBLE GUANYLATE CYCLASE GCY-32-RELATED"/>
    <property type="match status" value="1"/>
</dbReference>
<dbReference type="SMART" id="SM00044">
    <property type="entry name" value="CYCc"/>
    <property type="match status" value="1"/>
</dbReference>
<comment type="caution">
    <text evidence="11">The sequence shown here is derived from an EMBL/GenBank/DDBJ whole genome shotgun (WGS) entry which is preliminary data.</text>
</comment>
<dbReference type="InterPro" id="IPR038158">
    <property type="entry name" value="H-NOX_domain_sf"/>
</dbReference>
<dbReference type="InterPro" id="IPR042463">
    <property type="entry name" value="HNOB_dom_associated_sf"/>
</dbReference>
<sequence>MYGQIHVIVQALIKTKFGEEIWKKILDKSGFDDPDFLVFHYYTDERTLTLVGAVSEVLDLPVEAVLEVFGGYFYTYCKENGYDKMLATLGGDFVSFIQNLDSLHALLAMTYEEIEAPSFRCLPKEDCSVELHYYTNRKGLHPIVIGTLKELGSDLFGLKLDITVEDREELQIDANTIQQHVTFKVMGALDKKTVAKAKKVDFEPYFPEDYITSSKSICTALPYHVIFDKDLEVRQTGEYLQRLCPKLSETGTNLADIFELHHPVMALTYPNLLFFINASYVLTIRNEFVVKHKRSEIAHHNMEGQMVYLDNGHIAFICSPQLNSLEEMMSMNVFLADIPMFDVTRKLVLLSQQRNAEIEISKKLDETTAALKRTMKELDIAKAKVDSLLNEMLPPKVSKQLQEGKKVAAEKFSGVTIFFSDVVKFTNICAAVTPVDVVAMLNELYMHFDGLTVKHEVYKVETIGDAYMVVCGLPEIDKSHCQKVCSFALDMVIYAGRVSSPATGVPLVIRAGCHTGPCVAGVVGDKMPRYCLFGDTVNTASRMESNGQAGRVHISDPTQKLLKSAKDWKFKTKFRGPMEIKGKGQMNTHFLYADKYKQIEHDDENEALLIVNGAHLSHPEWILPGGPPAGAVDPATAIGNTAPPDGTAVKQSMDSKKKSGTCNLS</sequence>
<dbReference type="InterPro" id="IPR011644">
    <property type="entry name" value="Heme_NO-bd"/>
</dbReference>
<dbReference type="Pfam" id="PF07700">
    <property type="entry name" value="HNOB"/>
    <property type="match status" value="1"/>
</dbReference>
<keyword evidence="5" id="KW-0342">GTP-binding</keyword>
<dbReference type="Gene3D" id="6.10.250.780">
    <property type="match status" value="1"/>
</dbReference>
<accession>A0A8J1XH43</accession>
<evidence type="ECO:0000256" key="5">
    <source>
        <dbReference type="ARBA" id="ARBA00023134"/>
    </source>
</evidence>
<dbReference type="Gene3D" id="3.90.1520.10">
    <property type="entry name" value="H-NOX domain"/>
    <property type="match status" value="1"/>
</dbReference>
<dbReference type="InterPro" id="IPR011645">
    <property type="entry name" value="HNOB_dom_associated"/>
</dbReference>
<dbReference type="GO" id="GO:0004383">
    <property type="term" value="F:guanylate cyclase activity"/>
    <property type="evidence" value="ECO:0007669"/>
    <property type="project" value="UniProtKB-EC"/>
</dbReference>
<evidence type="ECO:0000256" key="4">
    <source>
        <dbReference type="ARBA" id="ARBA00022741"/>
    </source>
</evidence>
<comment type="subcellular location">
    <subcellularLocation>
        <location evidence="1">Cytoplasm</location>
    </subcellularLocation>
</comment>
<dbReference type="SUPFAM" id="SSF111126">
    <property type="entry name" value="Ligand-binding domain in the NO signalling and Golgi transport"/>
    <property type="match status" value="1"/>
</dbReference>
<dbReference type="Gene3D" id="3.30.70.1230">
    <property type="entry name" value="Nucleotide cyclase"/>
    <property type="match status" value="1"/>
</dbReference>
<proteinExistence type="inferred from homology"/>
<keyword evidence="12" id="KW-1185">Reference proteome</keyword>
<dbReference type="GO" id="GO:0008074">
    <property type="term" value="C:guanylate cyclase complex, soluble"/>
    <property type="evidence" value="ECO:0007669"/>
    <property type="project" value="TreeGrafter"/>
</dbReference>
<dbReference type="GO" id="GO:0005525">
    <property type="term" value="F:GTP binding"/>
    <property type="evidence" value="ECO:0007669"/>
    <property type="project" value="UniProtKB-KW"/>
</dbReference>
<evidence type="ECO:0000256" key="9">
    <source>
        <dbReference type="SAM" id="Coils"/>
    </source>
</evidence>
<evidence type="ECO:0000256" key="10">
    <source>
        <dbReference type="SAM" id="MobiDB-lite"/>
    </source>
</evidence>
<keyword evidence="9" id="KW-0175">Coiled coil</keyword>
<evidence type="ECO:0000313" key="11">
    <source>
        <dbReference type="EMBL" id="CAH1783515.1"/>
    </source>
</evidence>
<dbReference type="OrthoDB" id="6127067at2759"/>
<organism evidence="11 12">
    <name type="scientific">Owenia fusiformis</name>
    <name type="common">Polychaete worm</name>
    <dbReference type="NCBI Taxonomy" id="6347"/>
    <lineage>
        <taxon>Eukaryota</taxon>
        <taxon>Metazoa</taxon>
        <taxon>Spiralia</taxon>
        <taxon>Lophotrochozoa</taxon>
        <taxon>Annelida</taxon>
        <taxon>Polychaeta</taxon>
        <taxon>Sedentaria</taxon>
        <taxon>Canalipalpata</taxon>
        <taxon>Sabellida</taxon>
        <taxon>Oweniida</taxon>
        <taxon>Oweniidae</taxon>
        <taxon>Owenia</taxon>
    </lineage>
</organism>
<dbReference type="Pfam" id="PF00211">
    <property type="entry name" value="Guanylate_cyc"/>
    <property type="match status" value="1"/>
</dbReference>
<dbReference type="EC" id="4.6.1.2" evidence="2"/>
<dbReference type="FunFam" id="3.30.70.1230:FF:000007">
    <property type="entry name" value="Guanylate cyclase soluble subunit alpha-3"/>
    <property type="match status" value="1"/>
</dbReference>
<dbReference type="SUPFAM" id="SSF55073">
    <property type="entry name" value="Nucleotide cyclase"/>
    <property type="match status" value="1"/>
</dbReference>
<dbReference type="CDD" id="cd07302">
    <property type="entry name" value="CHD"/>
    <property type="match status" value="1"/>
</dbReference>
<reference evidence="11" key="1">
    <citation type="submission" date="2022-03" db="EMBL/GenBank/DDBJ databases">
        <authorList>
            <person name="Martin C."/>
        </authorList>
    </citation>
    <scope>NUCLEOTIDE SEQUENCE</scope>
</reference>
<dbReference type="PANTHER" id="PTHR45655">
    <property type="entry name" value="GUANYLATE CYCLASE SOLUBLE SUBUNIT BETA-2"/>
    <property type="match status" value="1"/>
</dbReference>
<dbReference type="Proteomes" id="UP000749559">
    <property type="component" value="Unassembled WGS sequence"/>
</dbReference>
<evidence type="ECO:0000256" key="1">
    <source>
        <dbReference type="ARBA" id="ARBA00004496"/>
    </source>
</evidence>
<evidence type="ECO:0000256" key="7">
    <source>
        <dbReference type="ARBA" id="ARBA00023293"/>
    </source>
</evidence>
<feature type="coiled-coil region" evidence="9">
    <location>
        <begin position="364"/>
        <end position="391"/>
    </location>
</feature>
<dbReference type="Pfam" id="PF07701">
    <property type="entry name" value="HNOBA"/>
    <property type="match status" value="1"/>
</dbReference>